<evidence type="ECO:0000256" key="1">
    <source>
        <dbReference type="ARBA" id="ARBA00004196"/>
    </source>
</evidence>
<feature type="signal peptide" evidence="4">
    <location>
        <begin position="1"/>
        <end position="25"/>
    </location>
</feature>
<evidence type="ECO:0000256" key="2">
    <source>
        <dbReference type="ARBA" id="ARBA00007639"/>
    </source>
</evidence>
<dbReference type="AlphaFoldDB" id="A0A840ALM5"/>
<keyword evidence="3 4" id="KW-0732">Signal</keyword>
<sequence>MNRRELMLASAALALAASFATPTFAADRQIAGIVFQQDQFFNGIESGMKAAAKKAGVELLLANSDSKPEKEQQLVDTYVTRGVKAIVISPISPKGSEQALRRASEAGVKVITYNTFNLDWDFVAANLSSNQADLGRTTGEAAAKFIKEKLGGKAKIATLGFRALGAEVSDLRTNSFLEAAKAGGNEITVVAQQDGWLAEKAVAVAGDLITANPEIDILYGANEGGTVGSVQAVRNAGKQGKIFVFGIDGSEQLANFLLDKDDVLQATTAQQPFKMGSEALDAAVAILDGKEVSKSADVAVLGLSRTDPAAVEAFKKEWKSLK</sequence>
<dbReference type="PANTHER" id="PTHR46847:SF1">
    <property type="entry name" value="D-ALLOSE-BINDING PERIPLASMIC PROTEIN-RELATED"/>
    <property type="match status" value="1"/>
</dbReference>
<comment type="similarity">
    <text evidence="2">Belongs to the bacterial solute-binding protein 2 family.</text>
</comment>
<dbReference type="GO" id="GO:0030313">
    <property type="term" value="C:cell envelope"/>
    <property type="evidence" value="ECO:0007669"/>
    <property type="project" value="UniProtKB-SubCell"/>
</dbReference>
<dbReference type="SUPFAM" id="SSF53822">
    <property type="entry name" value="Periplasmic binding protein-like I"/>
    <property type="match status" value="1"/>
</dbReference>
<proteinExistence type="inferred from homology"/>
<keyword evidence="6" id="KW-0813">Transport</keyword>
<feature type="chain" id="PRO_5032319286" evidence="4">
    <location>
        <begin position="26"/>
        <end position="322"/>
    </location>
</feature>
<evidence type="ECO:0000259" key="5">
    <source>
        <dbReference type="Pfam" id="PF13407"/>
    </source>
</evidence>
<comment type="caution">
    <text evidence="6">The sequence shown here is derived from an EMBL/GenBank/DDBJ whole genome shotgun (WGS) entry which is preliminary data.</text>
</comment>
<dbReference type="Gene3D" id="3.40.50.2300">
    <property type="match status" value="2"/>
</dbReference>
<gene>
    <name evidence="6" type="ORF">GGR25_001183</name>
</gene>
<dbReference type="Proteomes" id="UP000553963">
    <property type="component" value="Unassembled WGS sequence"/>
</dbReference>
<dbReference type="GO" id="GO:0030246">
    <property type="term" value="F:carbohydrate binding"/>
    <property type="evidence" value="ECO:0007669"/>
    <property type="project" value="UniProtKB-ARBA"/>
</dbReference>
<keyword evidence="7" id="KW-1185">Reference proteome</keyword>
<dbReference type="EMBL" id="JACIDS010000002">
    <property type="protein sequence ID" value="MBB3930144.1"/>
    <property type="molecule type" value="Genomic_DNA"/>
</dbReference>
<comment type="subcellular location">
    <subcellularLocation>
        <location evidence="1">Cell envelope</location>
    </subcellularLocation>
</comment>
<dbReference type="RefSeq" id="WP_183397832.1">
    <property type="nucleotide sequence ID" value="NZ_JACIDS010000002.1"/>
</dbReference>
<evidence type="ECO:0000313" key="6">
    <source>
        <dbReference type="EMBL" id="MBB3930144.1"/>
    </source>
</evidence>
<dbReference type="Pfam" id="PF13407">
    <property type="entry name" value="Peripla_BP_4"/>
    <property type="match status" value="1"/>
</dbReference>
<keyword evidence="6" id="KW-0762">Sugar transport</keyword>
<reference evidence="6 7" key="1">
    <citation type="submission" date="2020-08" db="EMBL/GenBank/DDBJ databases">
        <title>Genomic Encyclopedia of Type Strains, Phase IV (KMG-IV): sequencing the most valuable type-strain genomes for metagenomic binning, comparative biology and taxonomic classification.</title>
        <authorList>
            <person name="Goeker M."/>
        </authorList>
    </citation>
    <scope>NUCLEOTIDE SEQUENCE [LARGE SCALE GENOMIC DNA]</scope>
    <source>
        <strain evidence="6 7">DSM 25966</strain>
    </source>
</reference>
<protein>
    <submittedName>
        <fullName evidence="6">ABC-type sugar transport system substrate-binding protein</fullName>
    </submittedName>
</protein>
<feature type="domain" description="Periplasmic binding protein" evidence="5">
    <location>
        <begin position="36"/>
        <end position="291"/>
    </location>
</feature>
<dbReference type="InterPro" id="IPR028082">
    <property type="entry name" value="Peripla_BP_I"/>
</dbReference>
<dbReference type="InterPro" id="IPR025997">
    <property type="entry name" value="SBP_2_dom"/>
</dbReference>
<organism evidence="6 7">
    <name type="scientific">Kaistia hirudinis</name>
    <dbReference type="NCBI Taxonomy" id="1293440"/>
    <lineage>
        <taxon>Bacteria</taxon>
        <taxon>Pseudomonadati</taxon>
        <taxon>Pseudomonadota</taxon>
        <taxon>Alphaproteobacteria</taxon>
        <taxon>Hyphomicrobiales</taxon>
        <taxon>Kaistiaceae</taxon>
        <taxon>Kaistia</taxon>
    </lineage>
</organism>
<name>A0A840ALM5_9HYPH</name>
<evidence type="ECO:0000256" key="4">
    <source>
        <dbReference type="SAM" id="SignalP"/>
    </source>
</evidence>
<evidence type="ECO:0000256" key="3">
    <source>
        <dbReference type="ARBA" id="ARBA00022729"/>
    </source>
</evidence>
<dbReference type="PANTHER" id="PTHR46847">
    <property type="entry name" value="D-ALLOSE-BINDING PERIPLASMIC PROTEIN-RELATED"/>
    <property type="match status" value="1"/>
</dbReference>
<accession>A0A840ALM5</accession>
<evidence type="ECO:0000313" key="7">
    <source>
        <dbReference type="Proteomes" id="UP000553963"/>
    </source>
</evidence>